<gene>
    <name evidence="2" type="ORF">EVA_10501</name>
</gene>
<dbReference type="AlphaFoldDB" id="J9GNB7"/>
<organism evidence="2">
    <name type="scientific">gut metagenome</name>
    <dbReference type="NCBI Taxonomy" id="749906"/>
    <lineage>
        <taxon>unclassified sequences</taxon>
        <taxon>metagenomes</taxon>
        <taxon>organismal metagenomes</taxon>
    </lineage>
</organism>
<sequence length="51" mass="5859">MKTQKAAKDQLYWIAVIEQSHQKVSDKIAHVMAARKKNPEASNVELCDEIY</sequence>
<reference evidence="2" key="1">
    <citation type="journal article" date="2012" name="PLoS ONE">
        <title>Gene sets for utilization of primary and secondary nutrition supplies in the distal gut of endangered iberian lynx.</title>
        <authorList>
            <person name="Alcaide M."/>
            <person name="Messina E."/>
            <person name="Richter M."/>
            <person name="Bargiela R."/>
            <person name="Peplies J."/>
            <person name="Huws S.A."/>
            <person name="Newbold C.J."/>
            <person name="Golyshin P.N."/>
            <person name="Simon M.A."/>
            <person name="Lopez G."/>
            <person name="Yakimov M.M."/>
            <person name="Ferrer M."/>
        </authorList>
    </citation>
    <scope>NUCLEOTIDE SEQUENCE</scope>
</reference>
<dbReference type="InterPro" id="IPR023054">
    <property type="entry name" value="Sporulation_regulator_WhiA_C"/>
</dbReference>
<dbReference type="EMBL" id="AMCI01002977">
    <property type="protein sequence ID" value="EJX01395.1"/>
    <property type="molecule type" value="Genomic_DNA"/>
</dbReference>
<name>J9GNB7_9ZZZZ</name>
<feature type="domain" description="Sporulation regulator WhiA C-terminal" evidence="1">
    <location>
        <begin position="2"/>
        <end position="48"/>
    </location>
</feature>
<evidence type="ECO:0000259" key="1">
    <source>
        <dbReference type="Pfam" id="PF02650"/>
    </source>
</evidence>
<comment type="caution">
    <text evidence="2">The sequence shown here is derived from an EMBL/GenBank/DDBJ whole genome shotgun (WGS) entry which is preliminary data.</text>
</comment>
<evidence type="ECO:0000313" key="2">
    <source>
        <dbReference type="EMBL" id="EJX01395.1"/>
    </source>
</evidence>
<proteinExistence type="predicted"/>
<dbReference type="Pfam" id="PF02650">
    <property type="entry name" value="HTH_WhiA"/>
    <property type="match status" value="1"/>
</dbReference>
<accession>J9GNB7</accession>
<protein>
    <recommendedName>
        <fullName evidence="1">Sporulation regulator WhiA C-terminal domain-containing protein</fullName>
    </recommendedName>
</protein>
<feature type="non-terminal residue" evidence="2">
    <location>
        <position position="51"/>
    </location>
</feature>